<gene>
    <name evidence="2" type="ORF">BKA67DRAFT_566060</name>
</gene>
<proteinExistence type="predicted"/>
<evidence type="ECO:0000313" key="3">
    <source>
        <dbReference type="Proteomes" id="UP000758603"/>
    </source>
</evidence>
<feature type="region of interest" description="Disordered" evidence="1">
    <location>
        <begin position="40"/>
        <end position="61"/>
    </location>
</feature>
<protein>
    <submittedName>
        <fullName evidence="2">Uncharacterized protein</fullName>
    </submittedName>
</protein>
<evidence type="ECO:0000256" key="1">
    <source>
        <dbReference type="SAM" id="MobiDB-lite"/>
    </source>
</evidence>
<sequence>MRDGCAWIGRGEVWLHNNYGRARGSFSSSLPLRQNMDLHSKSAPRYSPHHPTPARPASIYRNGESKYESGKCFMAFPGASLELRGKAAQGPLRGRDSCRVFSFS</sequence>
<organism evidence="2 3">
    <name type="scientific">Truncatella angustata</name>
    <dbReference type="NCBI Taxonomy" id="152316"/>
    <lineage>
        <taxon>Eukaryota</taxon>
        <taxon>Fungi</taxon>
        <taxon>Dikarya</taxon>
        <taxon>Ascomycota</taxon>
        <taxon>Pezizomycotina</taxon>
        <taxon>Sordariomycetes</taxon>
        <taxon>Xylariomycetidae</taxon>
        <taxon>Amphisphaeriales</taxon>
        <taxon>Sporocadaceae</taxon>
        <taxon>Truncatella</taxon>
    </lineage>
</organism>
<comment type="caution">
    <text evidence="2">The sequence shown here is derived from an EMBL/GenBank/DDBJ whole genome shotgun (WGS) entry which is preliminary data.</text>
</comment>
<dbReference type="Proteomes" id="UP000758603">
    <property type="component" value="Unassembled WGS sequence"/>
</dbReference>
<keyword evidence="3" id="KW-1185">Reference proteome</keyword>
<dbReference type="EMBL" id="JAGPXC010000004">
    <property type="protein sequence ID" value="KAH6654706.1"/>
    <property type="molecule type" value="Genomic_DNA"/>
</dbReference>
<evidence type="ECO:0000313" key="2">
    <source>
        <dbReference type="EMBL" id="KAH6654706.1"/>
    </source>
</evidence>
<dbReference type="AlphaFoldDB" id="A0A9P8UMD6"/>
<name>A0A9P8UMD6_9PEZI</name>
<dbReference type="GeneID" id="70131742"/>
<accession>A0A9P8UMD6</accession>
<dbReference type="RefSeq" id="XP_045958976.1">
    <property type="nucleotide sequence ID" value="XM_046102850.1"/>
</dbReference>
<reference evidence="2" key="1">
    <citation type="journal article" date="2021" name="Nat. Commun.">
        <title>Genetic determinants of endophytism in the Arabidopsis root mycobiome.</title>
        <authorList>
            <person name="Mesny F."/>
            <person name="Miyauchi S."/>
            <person name="Thiergart T."/>
            <person name="Pickel B."/>
            <person name="Atanasova L."/>
            <person name="Karlsson M."/>
            <person name="Huettel B."/>
            <person name="Barry K.W."/>
            <person name="Haridas S."/>
            <person name="Chen C."/>
            <person name="Bauer D."/>
            <person name="Andreopoulos W."/>
            <person name="Pangilinan J."/>
            <person name="LaButti K."/>
            <person name="Riley R."/>
            <person name="Lipzen A."/>
            <person name="Clum A."/>
            <person name="Drula E."/>
            <person name="Henrissat B."/>
            <person name="Kohler A."/>
            <person name="Grigoriev I.V."/>
            <person name="Martin F.M."/>
            <person name="Hacquard S."/>
        </authorList>
    </citation>
    <scope>NUCLEOTIDE SEQUENCE</scope>
    <source>
        <strain evidence="2">MPI-SDFR-AT-0073</strain>
    </source>
</reference>